<dbReference type="InterPro" id="IPR028096">
    <property type="entry name" value="EfeO_Cupredoxin"/>
</dbReference>
<feature type="domain" description="EfeO-type cupredoxin-like" evidence="1">
    <location>
        <begin position="17"/>
        <end position="105"/>
    </location>
</feature>
<dbReference type="SUPFAM" id="SSF49503">
    <property type="entry name" value="Cupredoxins"/>
    <property type="match status" value="1"/>
</dbReference>
<reference evidence="2 3" key="1">
    <citation type="submission" date="2019-12" db="EMBL/GenBank/DDBJ databases">
        <title>Lactobacillus hilgardii FLUB.</title>
        <authorList>
            <person name="Gustaw K."/>
        </authorList>
    </citation>
    <scope>NUCLEOTIDE SEQUENCE [LARGE SCALE GENOMIC DNA]</scope>
    <source>
        <strain evidence="2 3">FLUB</strain>
    </source>
</reference>
<gene>
    <name evidence="2" type="ORF">GQR93_07970</name>
</gene>
<evidence type="ECO:0000313" key="3">
    <source>
        <dbReference type="Proteomes" id="UP000465035"/>
    </source>
</evidence>
<sequence>MMNFKKLFGGQDKSETTNSHTQLIKINVDHGYEPSTVTLKQGVPAKLIFHRINDSSCLAKVQSEELSFKKNLPLNKNVEVSVSTDKSGEFNYACGMNMFHGKVIVNE</sequence>
<dbReference type="Pfam" id="PF13473">
    <property type="entry name" value="Cupredoxin_1"/>
    <property type="match status" value="1"/>
</dbReference>
<proteinExistence type="predicted"/>
<evidence type="ECO:0000313" key="2">
    <source>
        <dbReference type="EMBL" id="QHB52125.1"/>
    </source>
</evidence>
<dbReference type="AlphaFoldDB" id="A0A6P1E927"/>
<organism evidence="2 3">
    <name type="scientific">Lentilactobacillus hilgardii</name>
    <name type="common">Lactobacillus hilgardii</name>
    <dbReference type="NCBI Taxonomy" id="1588"/>
    <lineage>
        <taxon>Bacteria</taxon>
        <taxon>Bacillati</taxon>
        <taxon>Bacillota</taxon>
        <taxon>Bacilli</taxon>
        <taxon>Lactobacillales</taxon>
        <taxon>Lactobacillaceae</taxon>
        <taxon>Lentilactobacillus</taxon>
    </lineage>
</organism>
<dbReference type="SMR" id="A0A6P1E927"/>
<name>A0A6P1E927_LENHI</name>
<dbReference type="GeneID" id="69058296"/>
<dbReference type="RefSeq" id="WP_003554128.1">
    <property type="nucleotide sequence ID" value="NZ_CP047121.1"/>
</dbReference>
<dbReference type="EMBL" id="CP047121">
    <property type="protein sequence ID" value="QHB52125.1"/>
    <property type="molecule type" value="Genomic_DNA"/>
</dbReference>
<dbReference type="Proteomes" id="UP000465035">
    <property type="component" value="Chromosome"/>
</dbReference>
<protein>
    <submittedName>
        <fullName evidence="2">Cupredoxin domain-containing protein</fullName>
    </submittedName>
</protein>
<dbReference type="InterPro" id="IPR008972">
    <property type="entry name" value="Cupredoxin"/>
</dbReference>
<dbReference type="Gene3D" id="2.60.40.420">
    <property type="entry name" value="Cupredoxins - blue copper proteins"/>
    <property type="match status" value="1"/>
</dbReference>
<accession>A0A6P1E927</accession>
<evidence type="ECO:0000259" key="1">
    <source>
        <dbReference type="Pfam" id="PF13473"/>
    </source>
</evidence>